<evidence type="ECO:0000256" key="7">
    <source>
        <dbReference type="SAM" id="Phobius"/>
    </source>
</evidence>
<evidence type="ECO:0000256" key="6">
    <source>
        <dbReference type="ARBA" id="ARBA00023136"/>
    </source>
</evidence>
<evidence type="ECO:0000313" key="9">
    <source>
        <dbReference type="EMBL" id="RNC97247.1"/>
    </source>
</evidence>
<sequence length="406" mass="45360">MFLSLHPNIRLRIVLSFFSKLMGSMIFPFMAIYFSKLINPFSASIIITLQLILQLVISLYGGFLSDILGRKKLMVMGELLKFLSFVGMFITTFGFYGADILMVASFLLTGISTGLSSPAAEAMLIDLSNPDTRTFMYAVNYWANNLSITIGIIIGGWFYTTHFPELLVVLTIISFITFLITLLGITETLRESSSNKRTFSSDLKEMVNSYKYVFKNRAFVFFTIAGISILGIEFQRNNYISVNLSENFKHVVFFGNVIDGVRLLSLLTVENTLIIVFLTSFIIKFVNNSNIVRFLYTGYLLFGIGFIIFSYSLEIYSLILGVLILSIGEIIYTATRQTLLADIIGKNNTGSFSAVSSMTFHVGKIIGSISIILGNYTGSIGIVVLIIILLIINFYTTKKALEVKEN</sequence>
<comment type="subcellular location">
    <subcellularLocation>
        <location evidence="1">Cell membrane</location>
        <topology evidence="1">Multi-pass membrane protein</topology>
    </subcellularLocation>
</comment>
<keyword evidence="4 7" id="KW-0812">Transmembrane</keyword>
<dbReference type="InterPro" id="IPR036259">
    <property type="entry name" value="MFS_trans_sf"/>
</dbReference>
<feature type="transmembrane region" description="Helical" evidence="7">
    <location>
        <begin position="141"/>
        <end position="160"/>
    </location>
</feature>
<feature type="transmembrane region" description="Helical" evidence="7">
    <location>
        <begin position="100"/>
        <end position="120"/>
    </location>
</feature>
<dbReference type="EMBL" id="RHLQ01000057">
    <property type="protein sequence ID" value="RNC97247.1"/>
    <property type="molecule type" value="Genomic_DNA"/>
</dbReference>
<feature type="transmembrane region" description="Helical" evidence="7">
    <location>
        <begin position="290"/>
        <end position="309"/>
    </location>
</feature>
<keyword evidence="3" id="KW-1003">Cell membrane</keyword>
<feature type="transmembrane region" description="Helical" evidence="7">
    <location>
        <begin position="218"/>
        <end position="235"/>
    </location>
</feature>
<accession>A0A3M8H466</accession>
<feature type="transmembrane region" description="Helical" evidence="7">
    <location>
        <begin position="379"/>
        <end position="396"/>
    </location>
</feature>
<dbReference type="Pfam" id="PF07690">
    <property type="entry name" value="MFS_1"/>
    <property type="match status" value="1"/>
</dbReference>
<feature type="transmembrane region" description="Helical" evidence="7">
    <location>
        <begin position="352"/>
        <end position="373"/>
    </location>
</feature>
<dbReference type="OrthoDB" id="9793283at2"/>
<dbReference type="InterPro" id="IPR020846">
    <property type="entry name" value="MFS_dom"/>
</dbReference>
<dbReference type="Proteomes" id="UP000279909">
    <property type="component" value="Unassembled WGS sequence"/>
</dbReference>
<dbReference type="SUPFAM" id="SSF103473">
    <property type="entry name" value="MFS general substrate transporter"/>
    <property type="match status" value="1"/>
</dbReference>
<dbReference type="PANTHER" id="PTHR23517:SF3">
    <property type="entry name" value="INTEGRAL MEMBRANE TRANSPORT PROTEIN"/>
    <property type="match status" value="1"/>
</dbReference>
<evidence type="ECO:0000313" key="10">
    <source>
        <dbReference type="Proteomes" id="UP000279909"/>
    </source>
</evidence>
<proteinExistence type="predicted"/>
<reference evidence="9 10" key="1">
    <citation type="journal article" date="2014" name="Int. J. Syst. Evol. Microbiol.">
        <title>Lysinibacillus halotolerans sp. nov., isolated from saline-alkaline soil.</title>
        <authorList>
            <person name="Kong D."/>
            <person name="Wang Y."/>
            <person name="Zhao B."/>
            <person name="Li Y."/>
            <person name="Song J."/>
            <person name="Zhai Y."/>
            <person name="Zhang C."/>
            <person name="Wang H."/>
            <person name="Chen X."/>
            <person name="Zhao B."/>
            <person name="Ruan Z."/>
        </authorList>
    </citation>
    <scope>NUCLEOTIDE SEQUENCE [LARGE SCALE GENOMIC DNA]</scope>
    <source>
        <strain evidence="9 10">MCCC 1A12703</strain>
    </source>
</reference>
<dbReference type="PROSITE" id="PS00216">
    <property type="entry name" value="SUGAR_TRANSPORT_1"/>
    <property type="match status" value="1"/>
</dbReference>
<comment type="caution">
    <text evidence="9">The sequence shown here is derived from an EMBL/GenBank/DDBJ whole genome shotgun (WGS) entry which is preliminary data.</text>
</comment>
<keyword evidence="6 7" id="KW-0472">Membrane</keyword>
<evidence type="ECO:0000259" key="8">
    <source>
        <dbReference type="PROSITE" id="PS50850"/>
    </source>
</evidence>
<gene>
    <name evidence="9" type="ORF">EC501_16255</name>
</gene>
<dbReference type="InterPro" id="IPR011701">
    <property type="entry name" value="MFS"/>
</dbReference>
<keyword evidence="2" id="KW-0813">Transport</keyword>
<feature type="transmembrane region" description="Helical" evidence="7">
    <location>
        <begin position="166"/>
        <end position="186"/>
    </location>
</feature>
<keyword evidence="5 7" id="KW-1133">Transmembrane helix</keyword>
<evidence type="ECO:0000256" key="3">
    <source>
        <dbReference type="ARBA" id="ARBA00022475"/>
    </source>
</evidence>
<dbReference type="PROSITE" id="PS50850">
    <property type="entry name" value="MFS"/>
    <property type="match status" value="1"/>
</dbReference>
<dbReference type="AlphaFoldDB" id="A0A3M8H466"/>
<dbReference type="InterPro" id="IPR005829">
    <property type="entry name" value="Sugar_transporter_CS"/>
</dbReference>
<evidence type="ECO:0000256" key="5">
    <source>
        <dbReference type="ARBA" id="ARBA00022989"/>
    </source>
</evidence>
<name>A0A3M8H466_9BACI</name>
<dbReference type="GO" id="GO:0022857">
    <property type="term" value="F:transmembrane transporter activity"/>
    <property type="evidence" value="ECO:0007669"/>
    <property type="project" value="InterPro"/>
</dbReference>
<evidence type="ECO:0000256" key="2">
    <source>
        <dbReference type="ARBA" id="ARBA00022448"/>
    </source>
</evidence>
<dbReference type="InterPro" id="IPR050171">
    <property type="entry name" value="MFS_Transporters"/>
</dbReference>
<organism evidence="9 10">
    <name type="scientific">Lysinibacillus halotolerans</name>
    <dbReference type="NCBI Taxonomy" id="1368476"/>
    <lineage>
        <taxon>Bacteria</taxon>
        <taxon>Bacillati</taxon>
        <taxon>Bacillota</taxon>
        <taxon>Bacilli</taxon>
        <taxon>Bacillales</taxon>
        <taxon>Bacillaceae</taxon>
        <taxon>Lysinibacillus</taxon>
    </lineage>
</organism>
<protein>
    <submittedName>
        <fullName evidence="9">MFS transporter</fullName>
    </submittedName>
</protein>
<feature type="transmembrane region" description="Helical" evidence="7">
    <location>
        <begin position="73"/>
        <end position="94"/>
    </location>
</feature>
<evidence type="ECO:0000256" key="4">
    <source>
        <dbReference type="ARBA" id="ARBA00022692"/>
    </source>
</evidence>
<dbReference type="Gene3D" id="1.20.1250.20">
    <property type="entry name" value="MFS general substrate transporter like domains"/>
    <property type="match status" value="1"/>
</dbReference>
<feature type="transmembrane region" description="Helical" evidence="7">
    <location>
        <begin position="315"/>
        <end position="332"/>
    </location>
</feature>
<keyword evidence="10" id="KW-1185">Reference proteome</keyword>
<feature type="transmembrane region" description="Helical" evidence="7">
    <location>
        <begin position="12"/>
        <end position="35"/>
    </location>
</feature>
<evidence type="ECO:0000256" key="1">
    <source>
        <dbReference type="ARBA" id="ARBA00004651"/>
    </source>
</evidence>
<dbReference type="PANTHER" id="PTHR23517">
    <property type="entry name" value="RESISTANCE PROTEIN MDTM, PUTATIVE-RELATED-RELATED"/>
    <property type="match status" value="1"/>
</dbReference>
<dbReference type="RefSeq" id="WP_122973398.1">
    <property type="nucleotide sequence ID" value="NZ_RHLQ01000057.1"/>
</dbReference>
<feature type="transmembrane region" description="Helical" evidence="7">
    <location>
        <begin position="263"/>
        <end position="283"/>
    </location>
</feature>
<dbReference type="GO" id="GO:0005886">
    <property type="term" value="C:plasma membrane"/>
    <property type="evidence" value="ECO:0007669"/>
    <property type="project" value="UniProtKB-SubCell"/>
</dbReference>
<feature type="domain" description="Major facilitator superfamily (MFS) profile" evidence="8">
    <location>
        <begin position="1"/>
        <end position="401"/>
    </location>
</feature>
<feature type="transmembrane region" description="Helical" evidence="7">
    <location>
        <begin position="41"/>
        <end position="61"/>
    </location>
</feature>